<evidence type="ECO:0000313" key="2">
    <source>
        <dbReference type="EMBL" id="SDE80761.1"/>
    </source>
</evidence>
<feature type="transmembrane region" description="Helical" evidence="1">
    <location>
        <begin position="54"/>
        <end position="75"/>
    </location>
</feature>
<dbReference type="AlphaFoldDB" id="A0A1G7FY29"/>
<dbReference type="Proteomes" id="UP000199072">
    <property type="component" value="Unassembled WGS sequence"/>
</dbReference>
<organism evidence="2 3">
    <name type="scientific">Mucilaginibacter pineti</name>
    <dbReference type="NCBI Taxonomy" id="1391627"/>
    <lineage>
        <taxon>Bacteria</taxon>
        <taxon>Pseudomonadati</taxon>
        <taxon>Bacteroidota</taxon>
        <taxon>Sphingobacteriia</taxon>
        <taxon>Sphingobacteriales</taxon>
        <taxon>Sphingobacteriaceae</taxon>
        <taxon>Mucilaginibacter</taxon>
    </lineage>
</organism>
<keyword evidence="1" id="KW-0472">Membrane</keyword>
<proteinExistence type="predicted"/>
<accession>A0A1G7FY29</accession>
<keyword evidence="1" id="KW-1133">Transmembrane helix</keyword>
<evidence type="ECO:0000256" key="1">
    <source>
        <dbReference type="SAM" id="Phobius"/>
    </source>
</evidence>
<gene>
    <name evidence="2" type="ORF">SAMN05216464_109269</name>
</gene>
<evidence type="ECO:0000313" key="3">
    <source>
        <dbReference type="Proteomes" id="UP000199072"/>
    </source>
</evidence>
<dbReference type="EMBL" id="FNAI01000009">
    <property type="protein sequence ID" value="SDE80761.1"/>
    <property type="molecule type" value="Genomic_DNA"/>
</dbReference>
<name>A0A1G7FY29_9SPHI</name>
<reference evidence="2 3" key="1">
    <citation type="submission" date="2016-10" db="EMBL/GenBank/DDBJ databases">
        <authorList>
            <person name="de Groot N.N."/>
        </authorList>
    </citation>
    <scope>NUCLEOTIDE SEQUENCE [LARGE SCALE GENOMIC DNA]</scope>
    <source>
        <strain evidence="2 3">47C3B</strain>
    </source>
</reference>
<keyword evidence="3" id="KW-1185">Reference proteome</keyword>
<sequence>MDESDTVLSHGLQARAIGTVENNYNFNFIISNFIALFKHSDMDLVRKITFKNSVFTQVLWGIVIIIAVCYIGYMLGKFTWYVSK</sequence>
<protein>
    <submittedName>
        <fullName evidence="2">Uncharacterized protein</fullName>
    </submittedName>
</protein>
<keyword evidence="1" id="KW-0812">Transmembrane</keyword>